<keyword evidence="1" id="KW-0812">Transmembrane</keyword>
<protein>
    <recommendedName>
        <fullName evidence="4">DUF4239 domain-containing protein</fullName>
    </recommendedName>
</protein>
<comment type="caution">
    <text evidence="2">The sequence shown here is derived from an EMBL/GenBank/DDBJ whole genome shotgun (WGS) entry which is preliminary data.</text>
</comment>
<evidence type="ECO:0000256" key="1">
    <source>
        <dbReference type="SAM" id="Phobius"/>
    </source>
</evidence>
<accession>A0ABT5IX92</accession>
<dbReference type="InterPro" id="IPR025333">
    <property type="entry name" value="DUF4239"/>
</dbReference>
<proteinExistence type="predicted"/>
<name>A0ABT5IX92_9NEIS</name>
<keyword evidence="1" id="KW-0472">Membrane</keyword>
<dbReference type="EMBL" id="JAQQLF010000008">
    <property type="protein sequence ID" value="MDC7717161.1"/>
    <property type="molecule type" value="Genomic_DNA"/>
</dbReference>
<evidence type="ECO:0008006" key="4">
    <source>
        <dbReference type="Google" id="ProtNLM"/>
    </source>
</evidence>
<keyword evidence="1" id="KW-1133">Transmembrane helix</keyword>
<organism evidence="2 3">
    <name type="scientific">Vogesella aquatica</name>
    <dbReference type="NCBI Taxonomy" id="2984206"/>
    <lineage>
        <taxon>Bacteria</taxon>
        <taxon>Pseudomonadati</taxon>
        <taxon>Pseudomonadota</taxon>
        <taxon>Betaproteobacteria</taxon>
        <taxon>Neisseriales</taxon>
        <taxon>Chromobacteriaceae</taxon>
        <taxon>Vogesella</taxon>
    </lineage>
</organism>
<feature type="transmembrane region" description="Helical" evidence="1">
    <location>
        <begin position="49"/>
        <end position="67"/>
    </location>
</feature>
<gene>
    <name evidence="2" type="ORF">PQU95_08020</name>
</gene>
<reference evidence="2 3" key="1">
    <citation type="submission" date="2023-01" db="EMBL/GenBank/DDBJ databases">
        <title>Novel species of the genus Vogesella isolated from rivers.</title>
        <authorList>
            <person name="Lu H."/>
        </authorList>
    </citation>
    <scope>NUCLEOTIDE SEQUENCE [LARGE SCALE GENOMIC DNA]</scope>
    <source>
        <strain evidence="2 3">DC21W</strain>
    </source>
</reference>
<keyword evidence="3" id="KW-1185">Reference proteome</keyword>
<dbReference type="Proteomes" id="UP001219956">
    <property type="component" value="Unassembled WGS sequence"/>
</dbReference>
<sequence>MDLTITTALVGSGLFIGMMLCHELGRRIGLARSAHSQDDPAKGAGAAEAAVFGLMGLLIAFTFSGAAERFEARRHLITQEANAIGTAWLRLELLPAANQGPLRQAFRHYTELRSTAYRHGGQSTLQQQEQATTTALQNQIWQQALAASRHPQAAPQAGVLLLPALNEMFDITTTRAMASQNHPPMVVYLLLGILVLVGALLIGFDSAANVQRSWLHIVVFAAIMALAVFVIIDLEYPRQGLIRVDSADQVLGSLLAGMKP</sequence>
<feature type="transmembrane region" description="Helical" evidence="1">
    <location>
        <begin position="185"/>
        <end position="202"/>
    </location>
</feature>
<dbReference type="Pfam" id="PF14023">
    <property type="entry name" value="Bestrophin-like"/>
    <property type="match status" value="1"/>
</dbReference>
<feature type="transmembrane region" description="Helical" evidence="1">
    <location>
        <begin position="214"/>
        <end position="234"/>
    </location>
</feature>
<evidence type="ECO:0000313" key="2">
    <source>
        <dbReference type="EMBL" id="MDC7717161.1"/>
    </source>
</evidence>
<dbReference type="RefSeq" id="WP_272751513.1">
    <property type="nucleotide sequence ID" value="NZ_JAQQLF010000008.1"/>
</dbReference>
<evidence type="ECO:0000313" key="3">
    <source>
        <dbReference type="Proteomes" id="UP001219956"/>
    </source>
</evidence>